<protein>
    <submittedName>
        <fullName evidence="10">Polygalacturonase</fullName>
    </submittedName>
</protein>
<evidence type="ECO:0000256" key="6">
    <source>
        <dbReference type="ARBA" id="ARBA00023295"/>
    </source>
</evidence>
<reference evidence="10 11" key="1">
    <citation type="journal article" date="2013" name="BMC Genomics">
        <title>The miniature genome of a carnivorous plant Genlisea aurea contains a low number of genes and short non-coding sequences.</title>
        <authorList>
            <person name="Leushkin E.V."/>
            <person name="Sutormin R.A."/>
            <person name="Nabieva E.R."/>
            <person name="Penin A.A."/>
            <person name="Kondrashov A.S."/>
            <person name="Logacheva M.D."/>
        </authorList>
    </citation>
    <scope>NUCLEOTIDE SEQUENCE [LARGE SCALE GENOMIC DNA]</scope>
</reference>
<proteinExistence type="inferred from homology"/>
<accession>S8E3Q8</accession>
<comment type="caution">
    <text evidence="10">The sequence shown here is derived from an EMBL/GenBank/DDBJ whole genome shotgun (WGS) entry which is preliminary data.</text>
</comment>
<dbReference type="Pfam" id="PF00295">
    <property type="entry name" value="Glyco_hydro_28"/>
    <property type="match status" value="1"/>
</dbReference>
<dbReference type="GO" id="GO:0004650">
    <property type="term" value="F:polygalacturonase activity"/>
    <property type="evidence" value="ECO:0007669"/>
    <property type="project" value="InterPro"/>
</dbReference>
<keyword evidence="6 9" id="KW-0326">Glycosidase</keyword>
<gene>
    <name evidence="10" type="ORF">M569_07904</name>
</gene>
<keyword evidence="3" id="KW-0134">Cell wall</keyword>
<dbReference type="InterPro" id="IPR012334">
    <property type="entry name" value="Pectin_lyas_fold"/>
</dbReference>
<feature type="non-terminal residue" evidence="10">
    <location>
        <position position="299"/>
    </location>
</feature>
<evidence type="ECO:0000313" key="10">
    <source>
        <dbReference type="EMBL" id="EPS66872.1"/>
    </source>
</evidence>
<evidence type="ECO:0000313" key="11">
    <source>
        <dbReference type="Proteomes" id="UP000015453"/>
    </source>
</evidence>
<feature type="non-terminal residue" evidence="10">
    <location>
        <position position="1"/>
    </location>
</feature>
<evidence type="ECO:0000256" key="4">
    <source>
        <dbReference type="ARBA" id="ARBA00022525"/>
    </source>
</evidence>
<keyword evidence="7" id="KW-0961">Cell wall biogenesis/degradation</keyword>
<evidence type="ECO:0000256" key="7">
    <source>
        <dbReference type="ARBA" id="ARBA00023316"/>
    </source>
</evidence>
<comment type="similarity">
    <text evidence="2 9">Belongs to the glycosyl hydrolase 28 family.</text>
</comment>
<dbReference type="AlphaFoldDB" id="S8E3Q8"/>
<name>S8E3Q8_9LAMI</name>
<dbReference type="GO" id="GO:0005975">
    <property type="term" value="P:carbohydrate metabolic process"/>
    <property type="evidence" value="ECO:0007669"/>
    <property type="project" value="InterPro"/>
</dbReference>
<organism evidence="10 11">
    <name type="scientific">Genlisea aurea</name>
    <dbReference type="NCBI Taxonomy" id="192259"/>
    <lineage>
        <taxon>Eukaryota</taxon>
        <taxon>Viridiplantae</taxon>
        <taxon>Streptophyta</taxon>
        <taxon>Embryophyta</taxon>
        <taxon>Tracheophyta</taxon>
        <taxon>Spermatophyta</taxon>
        <taxon>Magnoliopsida</taxon>
        <taxon>eudicotyledons</taxon>
        <taxon>Gunneridae</taxon>
        <taxon>Pentapetalae</taxon>
        <taxon>asterids</taxon>
        <taxon>lamiids</taxon>
        <taxon>Lamiales</taxon>
        <taxon>Lentibulariaceae</taxon>
        <taxon>Genlisea</taxon>
    </lineage>
</organism>
<keyword evidence="4" id="KW-0964">Secreted</keyword>
<dbReference type="GO" id="GO:0071555">
    <property type="term" value="P:cell wall organization"/>
    <property type="evidence" value="ECO:0007669"/>
    <property type="project" value="UniProtKB-KW"/>
</dbReference>
<evidence type="ECO:0000256" key="3">
    <source>
        <dbReference type="ARBA" id="ARBA00022512"/>
    </source>
</evidence>
<dbReference type="InterPro" id="IPR006626">
    <property type="entry name" value="PbH1"/>
</dbReference>
<comment type="subcellular location">
    <subcellularLocation>
        <location evidence="1">Secreted</location>
        <location evidence="1">Cell wall</location>
    </subcellularLocation>
</comment>
<dbReference type="InterPro" id="IPR000743">
    <property type="entry name" value="Glyco_hydro_28"/>
</dbReference>
<keyword evidence="11" id="KW-1185">Reference proteome</keyword>
<dbReference type="SMART" id="SM00710">
    <property type="entry name" value="PbH1"/>
    <property type="match status" value="4"/>
</dbReference>
<dbReference type="PANTHER" id="PTHR31375">
    <property type="match status" value="1"/>
</dbReference>
<dbReference type="InterPro" id="IPR011050">
    <property type="entry name" value="Pectin_lyase_fold/virulence"/>
</dbReference>
<keyword evidence="5 9" id="KW-0378">Hydrolase</keyword>
<evidence type="ECO:0000256" key="8">
    <source>
        <dbReference type="PROSITE-ProRule" id="PRU10052"/>
    </source>
</evidence>
<sequence>VLNVDDFGAVGDGINDDTQSLHDVWKKACPLPSPAEIVVPAQSTYLIKPTDFNGPCQSNLTLKISGLLVAPEDPTVWEGLDLRKWLYFNRVDNFTVEGGGMIDGTGQKWWEMSCKTNDSNPCDHAPTAVLFHKCNNLKVRSLSIVNSQRMHLVFSNCIHVSASHLTVFAPKCSPNTDGIHISGSTHIELKDSIISTGDDCISIVGNSSQIRIKNIFCGPGHGISIGSLGKSNSSAAVQDVSVDGATLFNTTNGVRIKTWQGGSGYVMKISFGNITMQNVSNPIVIDQYYCDSPLPCLNQ</sequence>
<dbReference type="Gene3D" id="2.160.20.10">
    <property type="entry name" value="Single-stranded right-handed beta-helix, Pectin lyase-like"/>
    <property type="match status" value="1"/>
</dbReference>
<evidence type="ECO:0000256" key="1">
    <source>
        <dbReference type="ARBA" id="ARBA00004191"/>
    </source>
</evidence>
<dbReference type="EMBL" id="AUSU01003430">
    <property type="protein sequence ID" value="EPS66872.1"/>
    <property type="molecule type" value="Genomic_DNA"/>
</dbReference>
<evidence type="ECO:0000256" key="2">
    <source>
        <dbReference type="ARBA" id="ARBA00008834"/>
    </source>
</evidence>
<feature type="active site" evidence="8">
    <location>
        <position position="221"/>
    </location>
</feature>
<dbReference type="PROSITE" id="PS00502">
    <property type="entry name" value="POLYGALACTURONASE"/>
    <property type="match status" value="1"/>
</dbReference>
<evidence type="ECO:0000256" key="9">
    <source>
        <dbReference type="RuleBase" id="RU361169"/>
    </source>
</evidence>
<evidence type="ECO:0000256" key="5">
    <source>
        <dbReference type="ARBA" id="ARBA00022801"/>
    </source>
</evidence>
<dbReference type="OrthoDB" id="187139at2759"/>
<dbReference type="Proteomes" id="UP000015453">
    <property type="component" value="Unassembled WGS sequence"/>
</dbReference>
<dbReference type="SUPFAM" id="SSF51126">
    <property type="entry name" value="Pectin lyase-like"/>
    <property type="match status" value="1"/>
</dbReference>